<feature type="transmembrane region" description="Helical" evidence="2">
    <location>
        <begin position="322"/>
        <end position="341"/>
    </location>
</feature>
<feature type="compositionally biased region" description="Low complexity" evidence="1">
    <location>
        <begin position="163"/>
        <end position="173"/>
    </location>
</feature>
<proteinExistence type="predicted"/>
<keyword evidence="5" id="KW-1185">Reference proteome</keyword>
<keyword evidence="2" id="KW-0812">Transmembrane</keyword>
<feature type="compositionally biased region" description="Basic and acidic residues" evidence="1">
    <location>
        <begin position="177"/>
        <end position="192"/>
    </location>
</feature>
<dbReference type="RefSeq" id="WP_168886534.1">
    <property type="nucleotide sequence ID" value="NZ_JABAHY010000002.1"/>
</dbReference>
<evidence type="ECO:0000256" key="1">
    <source>
        <dbReference type="SAM" id="MobiDB-lite"/>
    </source>
</evidence>
<protein>
    <submittedName>
        <fullName evidence="4">PspC domain-containing protein</fullName>
    </submittedName>
</protein>
<evidence type="ECO:0000256" key="2">
    <source>
        <dbReference type="SAM" id="Phobius"/>
    </source>
</evidence>
<feature type="transmembrane region" description="Helical" evidence="2">
    <location>
        <begin position="125"/>
        <end position="146"/>
    </location>
</feature>
<evidence type="ECO:0000313" key="4">
    <source>
        <dbReference type="EMBL" id="NLS09031.1"/>
    </source>
</evidence>
<keyword evidence="2" id="KW-1133">Transmembrane helix</keyword>
<feature type="region of interest" description="Disordered" evidence="1">
    <location>
        <begin position="154"/>
        <end position="257"/>
    </location>
</feature>
<evidence type="ECO:0000259" key="3">
    <source>
        <dbReference type="Pfam" id="PF04024"/>
    </source>
</evidence>
<organism evidence="4 5">
    <name type="scientific">Nesterenkonia sedimenti</name>
    <dbReference type="NCBI Taxonomy" id="1463632"/>
    <lineage>
        <taxon>Bacteria</taxon>
        <taxon>Bacillati</taxon>
        <taxon>Actinomycetota</taxon>
        <taxon>Actinomycetes</taxon>
        <taxon>Micrococcales</taxon>
        <taxon>Micrococcaceae</taxon>
        <taxon>Nesterenkonia</taxon>
    </lineage>
</organism>
<feature type="transmembrane region" description="Helical" evidence="2">
    <location>
        <begin position="102"/>
        <end position="119"/>
    </location>
</feature>
<feature type="transmembrane region" description="Helical" evidence="2">
    <location>
        <begin position="289"/>
        <end position="310"/>
    </location>
</feature>
<sequence length="491" mass="52558">MSNADQNQSGAGEPREAGQQIFDWVRSTGIYRPDGAWAGGVFAAAAAKLGWDAVLVRGLGVVAFLPFFSPMALFYGVAWLFLPDPRGRIHAQQALRGEYTSGFWGAAALSFIGAVNVFTPNIAGPFAVLLNLAIIGVAAWALWLLVCNYRQNQQQGGTRSNHSPSGGTSAAGSSEEDSQKDSDSSKGQRDRGVPAWYPKEGPPPRPAPESAATAQAPSTGYAAGSDHTRPMPEGGLKTHEEPKKQKPKEDSRAREERRRRRMVSFGLLLLAVPLIAGAVWFAAANGLAVQTAVLLGLAAVVTLLSLMHLFSALRGKKGRGGLLALFTVLMMLVFASPMQNWQNSSHHVFGNYTTDSPTVNNAFANTTVDLRDLEFSESDALDFSDANVQMPHETGNYAAIAEVNNAFGNTTVIVPDGVYIDIDPNVFLANVNIRTQDWWDSDSGISSNSRGGGPEEAVGAVQLNFANAFGNITIYDATTYAEEHADEEAPR</sequence>
<feature type="transmembrane region" description="Helical" evidence="2">
    <location>
        <begin position="59"/>
        <end position="82"/>
    </location>
</feature>
<feature type="transmembrane region" description="Helical" evidence="2">
    <location>
        <begin position="262"/>
        <end position="283"/>
    </location>
</feature>
<feature type="compositionally biased region" description="Basic and acidic residues" evidence="1">
    <location>
        <begin position="226"/>
        <end position="256"/>
    </location>
</feature>
<comment type="caution">
    <text evidence="4">The sequence shown here is derived from an EMBL/GenBank/DDBJ whole genome shotgun (WGS) entry which is preliminary data.</text>
</comment>
<keyword evidence="2" id="KW-0472">Membrane</keyword>
<dbReference type="InterPro" id="IPR007168">
    <property type="entry name" value="Phageshock_PspC_N"/>
</dbReference>
<name>A0A7X8TI88_9MICC</name>
<dbReference type="Pfam" id="PF04024">
    <property type="entry name" value="PspC"/>
    <property type="match status" value="1"/>
</dbReference>
<feature type="domain" description="Phage shock protein PspC N-terminal" evidence="3">
    <location>
        <begin position="30"/>
        <end position="84"/>
    </location>
</feature>
<reference evidence="4 5" key="1">
    <citation type="submission" date="2020-04" db="EMBL/GenBank/DDBJ databases">
        <title>Nesterenkonia sp. nov., isolated from marine sediment.</title>
        <authorList>
            <person name="Zhang G."/>
        </authorList>
    </citation>
    <scope>NUCLEOTIDE SEQUENCE [LARGE SCALE GENOMIC DNA]</scope>
    <source>
        <strain evidence="4 5">MY13</strain>
    </source>
</reference>
<accession>A0A7X8TI88</accession>
<evidence type="ECO:0000313" key="5">
    <source>
        <dbReference type="Proteomes" id="UP000523139"/>
    </source>
</evidence>
<dbReference type="EMBL" id="JABAHY010000002">
    <property type="protein sequence ID" value="NLS09031.1"/>
    <property type="molecule type" value="Genomic_DNA"/>
</dbReference>
<dbReference type="AlphaFoldDB" id="A0A7X8TI88"/>
<gene>
    <name evidence="4" type="ORF">HGQ17_03245</name>
</gene>
<dbReference type="Proteomes" id="UP000523139">
    <property type="component" value="Unassembled WGS sequence"/>
</dbReference>